<dbReference type="PANTHER" id="PTHR30075">
    <property type="entry name" value="GLYCYL-TRNA SYNTHETASE"/>
    <property type="match status" value="1"/>
</dbReference>
<evidence type="ECO:0000256" key="10">
    <source>
        <dbReference type="HAMAP-Rule" id="MF_00255"/>
    </source>
</evidence>
<comment type="caution">
    <text evidence="12">The sequence shown here is derived from an EMBL/GenBank/DDBJ whole genome shotgun (WGS) entry which is preliminary data.</text>
</comment>
<comment type="subcellular location">
    <subcellularLocation>
        <location evidence="1 10">Cytoplasm</location>
    </subcellularLocation>
</comment>
<evidence type="ECO:0000256" key="9">
    <source>
        <dbReference type="ARBA" id="ARBA00047937"/>
    </source>
</evidence>
<evidence type="ECO:0000256" key="7">
    <source>
        <dbReference type="ARBA" id="ARBA00022917"/>
    </source>
</evidence>
<feature type="domain" description="DALR anticodon binding" evidence="11">
    <location>
        <begin position="579"/>
        <end position="669"/>
    </location>
</feature>
<keyword evidence="8 10" id="KW-0030">Aminoacyl-tRNA synthetase</keyword>
<evidence type="ECO:0000256" key="8">
    <source>
        <dbReference type="ARBA" id="ARBA00023146"/>
    </source>
</evidence>
<keyword evidence="4 10" id="KW-0436">Ligase</keyword>
<dbReference type="GeneID" id="78278457"/>
<evidence type="ECO:0000256" key="3">
    <source>
        <dbReference type="ARBA" id="ARBA00022490"/>
    </source>
</evidence>
<dbReference type="Proteomes" id="UP000004736">
    <property type="component" value="Unassembled WGS sequence"/>
</dbReference>
<dbReference type="GO" id="GO:0005524">
    <property type="term" value="F:ATP binding"/>
    <property type="evidence" value="ECO:0007669"/>
    <property type="project" value="UniProtKB-UniRule"/>
</dbReference>
<evidence type="ECO:0000256" key="4">
    <source>
        <dbReference type="ARBA" id="ARBA00022598"/>
    </source>
</evidence>
<dbReference type="HAMAP" id="MF_00255">
    <property type="entry name" value="Gly_tRNA_synth_beta"/>
    <property type="match status" value="1"/>
</dbReference>
<dbReference type="PRINTS" id="PR01045">
    <property type="entry name" value="TRNASYNTHGB"/>
</dbReference>
<organism evidence="12 13">
    <name type="scientific">Dialister invisus DSM 15470</name>
    <dbReference type="NCBI Taxonomy" id="592028"/>
    <lineage>
        <taxon>Bacteria</taxon>
        <taxon>Bacillati</taxon>
        <taxon>Bacillota</taxon>
        <taxon>Negativicutes</taxon>
        <taxon>Veillonellales</taxon>
        <taxon>Veillonellaceae</taxon>
        <taxon>Dialister</taxon>
    </lineage>
</organism>
<dbReference type="GO" id="GO:0006420">
    <property type="term" value="P:arginyl-tRNA aminoacylation"/>
    <property type="evidence" value="ECO:0007669"/>
    <property type="project" value="InterPro"/>
</dbReference>
<keyword evidence="6 10" id="KW-0067">ATP-binding</keyword>
<dbReference type="InterPro" id="IPR015944">
    <property type="entry name" value="Gly-tRNA-synth_bsu"/>
</dbReference>
<dbReference type="InterPro" id="IPR008909">
    <property type="entry name" value="DALR_anticod-bd"/>
</dbReference>
<comment type="similarity">
    <text evidence="2 10">Belongs to the class-II aminoacyl-tRNA synthetase family.</text>
</comment>
<sequence>MSKNLLLEIGTEEMPANMMSGIVEQMHALAGAKLNEARIAFEKVDVYATPRRLAVIVTAAADAQPDEEVKKRGPSIRAAYDENGNMTKAAEGFARGQGISAADLIKEGEYTWAQVVNKGKMVEEILPALFTSLITGLNFTRSMRWGDEEARFIRPVRWIVALAGEAVVPMEFAHVRSGRMSRGHRFLCKEEVEIKSPETYKETMRKAFVIADQDERRALITAGLQKTAKELGGQVWHNADLLEEINYLVEYPTPLYGRIDEEFLDLPVPAVVTPMRDHQRYYPVRKEDGSLMPYFLTVRNGGDRAIRNVQIGNERVLRARLDDAKFFFDGDRRKSLEGHREALSRINYQEGMGTMLDKSDRLVKLVEAIGEDWNFTDTEKADVRRAAYLSKSDLATGMVTEFTELQGEMGKEYALLDGEKPKVAAAIFEQYMPRFAGDVLPKSSIGRALSLSDKLDNLAATFLRGLIPTGSQDPFALRRQTIGAVHILTDGEIHWDVRKGVKMALALLPGTQEEKDTAADKVEDFFRQRIKAILLDEGVDYDIVDAVLTGAVDDVYAIFLKAHSMMDSHVKGELEMRQAVTRLVNITKGKTAVEIRPELLTEEAEKNLYAALEKAGEEVTSAYNAYDYGSALPALKTLTVPINQFLDSVMVMVEEEAVRNNRISLLINVLDVYRRWGDFSKLV</sequence>
<evidence type="ECO:0000256" key="6">
    <source>
        <dbReference type="ARBA" id="ARBA00022840"/>
    </source>
</evidence>
<dbReference type="OrthoDB" id="9775440at2"/>
<evidence type="ECO:0000256" key="5">
    <source>
        <dbReference type="ARBA" id="ARBA00022741"/>
    </source>
</evidence>
<keyword evidence="3 10" id="KW-0963">Cytoplasm</keyword>
<gene>
    <name evidence="10 12" type="primary">glyS</name>
    <name evidence="12" type="ORF">GCWU000321_02001</name>
</gene>
<evidence type="ECO:0000256" key="2">
    <source>
        <dbReference type="ARBA" id="ARBA00008226"/>
    </source>
</evidence>
<dbReference type="InterPro" id="IPR006194">
    <property type="entry name" value="Gly-tRNA-synth_heterodimer"/>
</dbReference>
<accession>C9LR19</accession>
<proteinExistence type="inferred from homology"/>
<dbReference type="SUPFAM" id="SSF109604">
    <property type="entry name" value="HD-domain/PDEase-like"/>
    <property type="match status" value="1"/>
</dbReference>
<dbReference type="GO" id="GO:0004814">
    <property type="term" value="F:arginine-tRNA ligase activity"/>
    <property type="evidence" value="ECO:0007669"/>
    <property type="project" value="InterPro"/>
</dbReference>
<comment type="subunit">
    <text evidence="10">Tetramer of two alpha and two beta subunits.</text>
</comment>
<evidence type="ECO:0000256" key="1">
    <source>
        <dbReference type="ARBA" id="ARBA00004496"/>
    </source>
</evidence>
<comment type="catalytic activity">
    <reaction evidence="9 10">
        <text>tRNA(Gly) + glycine + ATP = glycyl-tRNA(Gly) + AMP + diphosphate</text>
        <dbReference type="Rhea" id="RHEA:16013"/>
        <dbReference type="Rhea" id="RHEA-COMP:9664"/>
        <dbReference type="Rhea" id="RHEA-COMP:9683"/>
        <dbReference type="ChEBI" id="CHEBI:30616"/>
        <dbReference type="ChEBI" id="CHEBI:33019"/>
        <dbReference type="ChEBI" id="CHEBI:57305"/>
        <dbReference type="ChEBI" id="CHEBI:78442"/>
        <dbReference type="ChEBI" id="CHEBI:78522"/>
        <dbReference type="ChEBI" id="CHEBI:456215"/>
        <dbReference type="EC" id="6.1.1.14"/>
    </reaction>
</comment>
<name>C9LR19_9FIRM</name>
<dbReference type="AlphaFoldDB" id="C9LR19"/>
<evidence type="ECO:0000313" key="13">
    <source>
        <dbReference type="Proteomes" id="UP000004736"/>
    </source>
</evidence>
<keyword evidence="7 10" id="KW-0648">Protein biosynthesis</keyword>
<dbReference type="GO" id="GO:0005829">
    <property type="term" value="C:cytosol"/>
    <property type="evidence" value="ECO:0007669"/>
    <property type="project" value="TreeGrafter"/>
</dbReference>
<dbReference type="Pfam" id="PF05746">
    <property type="entry name" value="DALR_1"/>
    <property type="match status" value="1"/>
</dbReference>
<dbReference type="GO" id="GO:0004820">
    <property type="term" value="F:glycine-tRNA ligase activity"/>
    <property type="evidence" value="ECO:0007669"/>
    <property type="project" value="UniProtKB-UniRule"/>
</dbReference>
<dbReference type="STRING" id="592028.GCWU000321_02001"/>
<evidence type="ECO:0000313" key="12">
    <source>
        <dbReference type="EMBL" id="EEW98005.1"/>
    </source>
</evidence>
<dbReference type="EMBL" id="ACIM02000001">
    <property type="protein sequence ID" value="EEW98005.1"/>
    <property type="molecule type" value="Genomic_DNA"/>
</dbReference>
<dbReference type="PANTHER" id="PTHR30075:SF2">
    <property type="entry name" value="GLYCINE--TRNA LIGASE, CHLOROPLASTIC_MITOCHONDRIAL 2"/>
    <property type="match status" value="1"/>
</dbReference>
<protein>
    <recommendedName>
        <fullName evidence="10">Glycine--tRNA ligase beta subunit</fullName>
        <ecNumber evidence="10">6.1.1.14</ecNumber>
    </recommendedName>
    <alternativeName>
        <fullName evidence="10">Glycyl-tRNA synthetase beta subunit</fullName>
        <shortName evidence="10">GlyRS</shortName>
    </alternativeName>
</protein>
<evidence type="ECO:0000259" key="11">
    <source>
        <dbReference type="Pfam" id="PF05746"/>
    </source>
</evidence>
<dbReference type="Pfam" id="PF02092">
    <property type="entry name" value="tRNA_synt_2f"/>
    <property type="match status" value="1"/>
</dbReference>
<dbReference type="EC" id="6.1.1.14" evidence="10"/>
<dbReference type="PROSITE" id="PS50861">
    <property type="entry name" value="AA_TRNA_LIGASE_II_GLYAB"/>
    <property type="match status" value="1"/>
</dbReference>
<dbReference type="RefSeq" id="WP_007070936.1">
    <property type="nucleotide sequence ID" value="NZ_GG698602.1"/>
</dbReference>
<dbReference type="GO" id="GO:0006426">
    <property type="term" value="P:glycyl-tRNA aminoacylation"/>
    <property type="evidence" value="ECO:0007669"/>
    <property type="project" value="UniProtKB-UniRule"/>
</dbReference>
<dbReference type="NCBIfam" id="TIGR00211">
    <property type="entry name" value="glyS"/>
    <property type="match status" value="1"/>
</dbReference>
<keyword evidence="13" id="KW-1185">Reference proteome</keyword>
<dbReference type="HOGENOM" id="CLU_007220_2_2_9"/>
<keyword evidence="5 10" id="KW-0547">Nucleotide-binding</keyword>
<reference evidence="12" key="1">
    <citation type="submission" date="2009-09" db="EMBL/GenBank/DDBJ databases">
        <authorList>
            <person name="Weinstock G."/>
            <person name="Sodergren E."/>
            <person name="Clifton S."/>
            <person name="Fulton L."/>
            <person name="Fulton B."/>
            <person name="Courtney L."/>
            <person name="Fronick C."/>
            <person name="Harrison M."/>
            <person name="Strong C."/>
            <person name="Farmer C."/>
            <person name="Delahaunty K."/>
            <person name="Markovic C."/>
            <person name="Hall O."/>
            <person name="Minx P."/>
            <person name="Tomlinson C."/>
            <person name="Mitreva M."/>
            <person name="Nelson J."/>
            <person name="Hou S."/>
            <person name="Wollam A."/>
            <person name="Pepin K.H."/>
            <person name="Johnson M."/>
            <person name="Bhonagiri V."/>
            <person name="Nash W.E."/>
            <person name="Warren W."/>
            <person name="Chinwalla A."/>
            <person name="Mardis E.R."/>
            <person name="Wilson R.K."/>
        </authorList>
    </citation>
    <scope>NUCLEOTIDE SEQUENCE [LARGE SCALE GENOMIC DNA]</scope>
    <source>
        <strain evidence="12">DSM 15470</strain>
    </source>
</reference>
<dbReference type="eggNOG" id="COG0751">
    <property type="taxonomic scope" value="Bacteria"/>
</dbReference>